<sequence length="64" mass="6973">MVSGSDAHEKGQSDGERIKNGLNENLCLKRARLVVFKLHLQVVCTILAVKQASTVLSTPENIVL</sequence>
<keyword evidence="2" id="KW-1185">Reference proteome</keyword>
<dbReference type="Gramene" id="scaffold_72100002.1">
    <property type="protein sequence ID" value="scaffold_72100002.1"/>
    <property type="gene ID" value="scaffold_72100002.1"/>
</dbReference>
<name>D7MY14_ARALL</name>
<dbReference type="HOGENOM" id="CLU_2870655_0_0_1"/>
<organism evidence="2">
    <name type="scientific">Arabidopsis lyrata subsp. lyrata</name>
    <name type="common">Lyre-leaved rock-cress</name>
    <dbReference type="NCBI Taxonomy" id="81972"/>
    <lineage>
        <taxon>Eukaryota</taxon>
        <taxon>Viridiplantae</taxon>
        <taxon>Streptophyta</taxon>
        <taxon>Embryophyta</taxon>
        <taxon>Tracheophyta</taxon>
        <taxon>Spermatophyta</taxon>
        <taxon>Magnoliopsida</taxon>
        <taxon>eudicotyledons</taxon>
        <taxon>Gunneridae</taxon>
        <taxon>Pentapetalae</taxon>
        <taxon>rosids</taxon>
        <taxon>malvids</taxon>
        <taxon>Brassicales</taxon>
        <taxon>Brassicaceae</taxon>
        <taxon>Camelineae</taxon>
        <taxon>Arabidopsis</taxon>
    </lineage>
</organism>
<accession>D7MY14</accession>
<evidence type="ECO:0000313" key="1">
    <source>
        <dbReference type="EMBL" id="EFH38569.1"/>
    </source>
</evidence>
<dbReference type="AlphaFoldDB" id="D7MY14"/>
<protein>
    <submittedName>
        <fullName evidence="1">Predicted protein</fullName>
    </submittedName>
</protein>
<dbReference type="Proteomes" id="UP000008694">
    <property type="component" value="Unassembled WGS sequence"/>
</dbReference>
<reference evidence="2" key="1">
    <citation type="journal article" date="2011" name="Nat. Genet.">
        <title>The Arabidopsis lyrata genome sequence and the basis of rapid genome size change.</title>
        <authorList>
            <person name="Hu T.T."/>
            <person name="Pattyn P."/>
            <person name="Bakker E.G."/>
            <person name="Cao J."/>
            <person name="Cheng J.-F."/>
            <person name="Clark R.M."/>
            <person name="Fahlgren N."/>
            <person name="Fawcett J.A."/>
            <person name="Grimwood J."/>
            <person name="Gundlach H."/>
            <person name="Haberer G."/>
            <person name="Hollister J.D."/>
            <person name="Ossowski S."/>
            <person name="Ottilar R.P."/>
            <person name="Salamov A.A."/>
            <person name="Schneeberger K."/>
            <person name="Spannagl M."/>
            <person name="Wang X."/>
            <person name="Yang L."/>
            <person name="Nasrallah M.E."/>
            <person name="Bergelson J."/>
            <person name="Carrington J.C."/>
            <person name="Gaut B.S."/>
            <person name="Schmutz J."/>
            <person name="Mayer K.F.X."/>
            <person name="Van de Peer Y."/>
            <person name="Grigoriev I.V."/>
            <person name="Nordborg M."/>
            <person name="Weigel D."/>
            <person name="Guo Y.-L."/>
        </authorList>
    </citation>
    <scope>NUCLEOTIDE SEQUENCE [LARGE SCALE GENOMIC DNA]</scope>
    <source>
        <strain evidence="2">cv. MN47</strain>
    </source>
</reference>
<evidence type="ECO:0000313" key="2">
    <source>
        <dbReference type="Proteomes" id="UP000008694"/>
    </source>
</evidence>
<gene>
    <name evidence="1" type="ORF">ARALYDRAFT_920927</name>
</gene>
<proteinExistence type="predicted"/>
<dbReference type="EMBL" id="GL349175">
    <property type="protein sequence ID" value="EFH38569.1"/>
    <property type="molecule type" value="Genomic_DNA"/>
</dbReference>